<evidence type="ECO:0000313" key="2">
    <source>
        <dbReference type="EMBL" id="KAJ4355517.1"/>
    </source>
</evidence>
<organism evidence="2 3">
    <name type="scientific">Didymosphaeria variabile</name>
    <dbReference type="NCBI Taxonomy" id="1932322"/>
    <lineage>
        <taxon>Eukaryota</taxon>
        <taxon>Fungi</taxon>
        <taxon>Dikarya</taxon>
        <taxon>Ascomycota</taxon>
        <taxon>Pezizomycotina</taxon>
        <taxon>Dothideomycetes</taxon>
        <taxon>Pleosporomycetidae</taxon>
        <taxon>Pleosporales</taxon>
        <taxon>Massarineae</taxon>
        <taxon>Didymosphaeriaceae</taxon>
        <taxon>Didymosphaeria</taxon>
    </lineage>
</organism>
<comment type="caution">
    <text evidence="2">The sequence shown here is derived from an EMBL/GenBank/DDBJ whole genome shotgun (WGS) entry which is preliminary data.</text>
</comment>
<dbReference type="Proteomes" id="UP001140513">
    <property type="component" value="Unassembled WGS sequence"/>
</dbReference>
<dbReference type="AlphaFoldDB" id="A0A9W8XNX4"/>
<dbReference type="GeneID" id="80907064"/>
<sequence length="296" mass="33424">MPPKQKPGRQQNAIQGNGDTPSSREQELEAQVAELQKQLRITMSNHREQLQTANTFDTNHYIEVMDRVEELQEQNEQLKAKLNEAPETLGRQGQEQSTADHLPIFEPVIVLPKELKPSKDGHTLQLIDLYTRKKEELLQHKEGVAKERQETIEAIYTARRRIREFKAQTRSAHSQGADSTQLQMLATYDVPQEVPASEQSLEHPLDAHMPLEPPPIDAYPALTSNHPSTYMGPSSSTPLIVYSEVGQNVAQTLKFVRYRNVSSFEKNEQNVSDADGEEDEHKDGESVSGYDESGTE</sequence>
<reference evidence="2" key="1">
    <citation type="submission" date="2022-10" db="EMBL/GenBank/DDBJ databases">
        <title>Tapping the CABI collections for fungal endophytes: first genome assemblies for Collariella, Neodidymelliopsis, Ascochyta clinopodiicola, Didymella pomorum, Didymosphaeria variabile, Neocosmospora piperis and Neocucurbitaria cava.</title>
        <authorList>
            <person name="Hill R."/>
        </authorList>
    </citation>
    <scope>NUCLEOTIDE SEQUENCE</scope>
    <source>
        <strain evidence="2">IMI 356815</strain>
    </source>
</reference>
<dbReference type="EMBL" id="JAPEUX010000003">
    <property type="protein sequence ID" value="KAJ4355517.1"/>
    <property type="molecule type" value="Genomic_DNA"/>
</dbReference>
<protein>
    <submittedName>
        <fullName evidence="2">Uncharacterized protein</fullName>
    </submittedName>
</protein>
<keyword evidence="3" id="KW-1185">Reference proteome</keyword>
<proteinExistence type="predicted"/>
<gene>
    <name evidence="2" type="ORF">N0V89_003534</name>
</gene>
<feature type="region of interest" description="Disordered" evidence="1">
    <location>
        <begin position="1"/>
        <end position="30"/>
    </location>
</feature>
<name>A0A9W8XNX4_9PLEO</name>
<feature type="region of interest" description="Disordered" evidence="1">
    <location>
        <begin position="264"/>
        <end position="296"/>
    </location>
</feature>
<evidence type="ECO:0000256" key="1">
    <source>
        <dbReference type="SAM" id="MobiDB-lite"/>
    </source>
</evidence>
<evidence type="ECO:0000313" key="3">
    <source>
        <dbReference type="Proteomes" id="UP001140513"/>
    </source>
</evidence>
<accession>A0A9W8XNX4</accession>
<feature type="compositionally biased region" description="Polar residues" evidence="1">
    <location>
        <begin position="8"/>
        <end position="21"/>
    </location>
</feature>
<dbReference type="RefSeq" id="XP_056072643.1">
    <property type="nucleotide sequence ID" value="XM_056212335.1"/>
</dbReference>